<evidence type="ECO:0000313" key="1">
    <source>
        <dbReference type="EMBL" id="JAH69028.1"/>
    </source>
</evidence>
<dbReference type="EMBL" id="GBXM01039549">
    <property type="protein sequence ID" value="JAH69028.1"/>
    <property type="molecule type" value="Transcribed_RNA"/>
</dbReference>
<name>A0A0E9UVM6_ANGAN</name>
<accession>A0A0E9UVM6</accession>
<protein>
    <submittedName>
        <fullName evidence="1">Uncharacterized protein</fullName>
    </submittedName>
</protein>
<sequence>MAIVRFLFHKDHIQRATTYL</sequence>
<organism evidence="1">
    <name type="scientific">Anguilla anguilla</name>
    <name type="common">European freshwater eel</name>
    <name type="synonym">Muraena anguilla</name>
    <dbReference type="NCBI Taxonomy" id="7936"/>
    <lineage>
        <taxon>Eukaryota</taxon>
        <taxon>Metazoa</taxon>
        <taxon>Chordata</taxon>
        <taxon>Craniata</taxon>
        <taxon>Vertebrata</taxon>
        <taxon>Euteleostomi</taxon>
        <taxon>Actinopterygii</taxon>
        <taxon>Neopterygii</taxon>
        <taxon>Teleostei</taxon>
        <taxon>Anguilliformes</taxon>
        <taxon>Anguillidae</taxon>
        <taxon>Anguilla</taxon>
    </lineage>
</organism>
<dbReference type="AlphaFoldDB" id="A0A0E9UVM6"/>
<proteinExistence type="predicted"/>
<reference evidence="1" key="1">
    <citation type="submission" date="2014-11" db="EMBL/GenBank/DDBJ databases">
        <authorList>
            <person name="Amaro Gonzalez C."/>
        </authorList>
    </citation>
    <scope>NUCLEOTIDE SEQUENCE</scope>
</reference>
<reference evidence="1" key="2">
    <citation type="journal article" date="2015" name="Fish Shellfish Immunol.">
        <title>Early steps in the European eel (Anguilla anguilla)-Vibrio vulnificus interaction in the gills: Role of the RtxA13 toxin.</title>
        <authorList>
            <person name="Callol A."/>
            <person name="Pajuelo D."/>
            <person name="Ebbesson L."/>
            <person name="Teles M."/>
            <person name="MacKenzie S."/>
            <person name="Amaro C."/>
        </authorList>
    </citation>
    <scope>NUCLEOTIDE SEQUENCE</scope>
</reference>